<dbReference type="GO" id="GO:0043161">
    <property type="term" value="P:proteasome-mediated ubiquitin-dependent protein catabolic process"/>
    <property type="evidence" value="ECO:0007669"/>
    <property type="project" value="TreeGrafter"/>
</dbReference>
<reference evidence="8 10" key="1">
    <citation type="journal article" date="2012" name="Nature">
        <title>Algal genomes reveal evolutionary mosaicism and the fate of nucleomorphs.</title>
        <authorList>
            <consortium name="DOE Joint Genome Institute"/>
            <person name="Curtis B.A."/>
            <person name="Tanifuji G."/>
            <person name="Burki F."/>
            <person name="Gruber A."/>
            <person name="Irimia M."/>
            <person name="Maruyama S."/>
            <person name="Arias M.C."/>
            <person name="Ball S.G."/>
            <person name="Gile G.H."/>
            <person name="Hirakawa Y."/>
            <person name="Hopkins J.F."/>
            <person name="Kuo A."/>
            <person name="Rensing S.A."/>
            <person name="Schmutz J."/>
            <person name="Symeonidi A."/>
            <person name="Elias M."/>
            <person name="Eveleigh R.J."/>
            <person name="Herman E.K."/>
            <person name="Klute M.J."/>
            <person name="Nakayama T."/>
            <person name="Obornik M."/>
            <person name="Reyes-Prieto A."/>
            <person name="Armbrust E.V."/>
            <person name="Aves S.J."/>
            <person name="Beiko R.G."/>
            <person name="Coutinho P."/>
            <person name="Dacks J.B."/>
            <person name="Durnford D.G."/>
            <person name="Fast N.M."/>
            <person name="Green B.R."/>
            <person name="Grisdale C.J."/>
            <person name="Hempel F."/>
            <person name="Henrissat B."/>
            <person name="Hoppner M.P."/>
            <person name="Ishida K."/>
            <person name="Kim E."/>
            <person name="Koreny L."/>
            <person name="Kroth P.G."/>
            <person name="Liu Y."/>
            <person name="Malik S.B."/>
            <person name="Maier U.G."/>
            <person name="McRose D."/>
            <person name="Mock T."/>
            <person name="Neilson J.A."/>
            <person name="Onodera N.T."/>
            <person name="Poole A.M."/>
            <person name="Pritham E.J."/>
            <person name="Richards T.A."/>
            <person name="Rocap G."/>
            <person name="Roy S.W."/>
            <person name="Sarai C."/>
            <person name="Schaack S."/>
            <person name="Shirato S."/>
            <person name="Slamovits C.H."/>
            <person name="Spencer D.F."/>
            <person name="Suzuki S."/>
            <person name="Worden A.Z."/>
            <person name="Zauner S."/>
            <person name="Barry K."/>
            <person name="Bell C."/>
            <person name="Bharti A.K."/>
            <person name="Crow J.A."/>
            <person name="Grimwood J."/>
            <person name="Kramer R."/>
            <person name="Lindquist E."/>
            <person name="Lucas S."/>
            <person name="Salamov A."/>
            <person name="McFadden G.I."/>
            <person name="Lane C.E."/>
            <person name="Keeling P.J."/>
            <person name="Gray M.W."/>
            <person name="Grigoriev I.V."/>
            <person name="Archibald J.M."/>
        </authorList>
    </citation>
    <scope>NUCLEOTIDE SEQUENCE</scope>
    <source>
        <strain evidence="8 10">CCMP2712</strain>
    </source>
</reference>
<keyword evidence="4" id="KW-0677">Repeat</keyword>
<dbReference type="eggNOG" id="KOG4642">
    <property type="taxonomic scope" value="Eukaryota"/>
</dbReference>
<reference evidence="9" key="3">
    <citation type="submission" date="2015-06" db="UniProtKB">
        <authorList>
            <consortium name="EnsemblProtists"/>
        </authorList>
    </citation>
    <scope>IDENTIFICATION</scope>
</reference>
<dbReference type="EC" id="2.3.2.27" evidence="2"/>
<evidence type="ECO:0000313" key="9">
    <source>
        <dbReference type="EnsemblProtists" id="EKX39170"/>
    </source>
</evidence>
<dbReference type="SUPFAM" id="SSF48452">
    <property type="entry name" value="TPR-like"/>
    <property type="match status" value="1"/>
</dbReference>
<proteinExistence type="predicted"/>
<comment type="catalytic activity">
    <reaction evidence="1">
        <text>S-ubiquitinyl-[E2 ubiquitin-conjugating enzyme]-L-cysteine + [acceptor protein]-L-lysine = [E2 ubiquitin-conjugating enzyme]-L-cysteine + N(6)-ubiquitinyl-[acceptor protein]-L-lysine.</text>
        <dbReference type="EC" id="2.3.2.27"/>
    </reaction>
</comment>
<dbReference type="GeneID" id="17295823"/>
<dbReference type="RefSeq" id="XP_005826150.1">
    <property type="nucleotide sequence ID" value="XM_005826093.1"/>
</dbReference>
<dbReference type="Pfam" id="PF13181">
    <property type="entry name" value="TPR_8"/>
    <property type="match status" value="1"/>
</dbReference>
<evidence type="ECO:0000256" key="4">
    <source>
        <dbReference type="ARBA" id="ARBA00022737"/>
    </source>
</evidence>
<dbReference type="GO" id="GO:0071218">
    <property type="term" value="P:cellular response to misfolded protein"/>
    <property type="evidence" value="ECO:0007669"/>
    <property type="project" value="TreeGrafter"/>
</dbReference>
<dbReference type="InterPro" id="IPR011990">
    <property type="entry name" value="TPR-like_helical_dom_sf"/>
</dbReference>
<organism evidence="8">
    <name type="scientific">Guillardia theta (strain CCMP2712)</name>
    <name type="common">Cryptophyte</name>
    <dbReference type="NCBI Taxonomy" id="905079"/>
    <lineage>
        <taxon>Eukaryota</taxon>
        <taxon>Cryptophyceae</taxon>
        <taxon>Pyrenomonadales</taxon>
        <taxon>Geminigeraceae</taxon>
        <taxon>Guillardia</taxon>
    </lineage>
</organism>
<dbReference type="GO" id="GO:0006515">
    <property type="term" value="P:protein quality control for misfolded or incompletely synthesized proteins"/>
    <property type="evidence" value="ECO:0007669"/>
    <property type="project" value="TreeGrafter"/>
</dbReference>
<gene>
    <name evidence="8" type="ORF">GUITHDRAFT_143767</name>
</gene>
<dbReference type="SMART" id="SM00028">
    <property type="entry name" value="TPR"/>
    <property type="match status" value="3"/>
</dbReference>
<evidence type="ECO:0000313" key="10">
    <source>
        <dbReference type="Proteomes" id="UP000011087"/>
    </source>
</evidence>
<dbReference type="OrthoDB" id="629492at2759"/>
<dbReference type="Gene3D" id="1.25.40.10">
    <property type="entry name" value="Tetratricopeptide repeat domain"/>
    <property type="match status" value="1"/>
</dbReference>
<evidence type="ECO:0000256" key="5">
    <source>
        <dbReference type="ARBA" id="ARBA00022786"/>
    </source>
</evidence>
<dbReference type="Proteomes" id="UP000011087">
    <property type="component" value="Unassembled WGS sequence"/>
</dbReference>
<dbReference type="GO" id="GO:0005737">
    <property type="term" value="C:cytoplasm"/>
    <property type="evidence" value="ECO:0007669"/>
    <property type="project" value="TreeGrafter"/>
</dbReference>
<evidence type="ECO:0000256" key="2">
    <source>
        <dbReference type="ARBA" id="ARBA00012483"/>
    </source>
</evidence>
<evidence type="ECO:0000313" key="8">
    <source>
        <dbReference type="EMBL" id="EKX39170.1"/>
    </source>
</evidence>
<name>L1ITK8_GUITC</name>
<evidence type="ECO:0000256" key="3">
    <source>
        <dbReference type="ARBA" id="ARBA00022679"/>
    </source>
</evidence>
<dbReference type="EMBL" id="JH993042">
    <property type="protein sequence ID" value="EKX39170.1"/>
    <property type="molecule type" value="Genomic_DNA"/>
</dbReference>
<keyword evidence="5" id="KW-0833">Ubl conjugation pathway</keyword>
<dbReference type="PaxDb" id="55529-EKX39170"/>
<evidence type="ECO:0000256" key="1">
    <source>
        <dbReference type="ARBA" id="ARBA00000900"/>
    </source>
</evidence>
<feature type="region of interest" description="Disordered" evidence="7">
    <location>
        <begin position="104"/>
        <end position="123"/>
    </location>
</feature>
<reference evidence="10" key="2">
    <citation type="submission" date="2012-11" db="EMBL/GenBank/DDBJ databases">
        <authorList>
            <person name="Kuo A."/>
            <person name="Curtis B.A."/>
            <person name="Tanifuji G."/>
            <person name="Burki F."/>
            <person name="Gruber A."/>
            <person name="Irimia M."/>
            <person name="Maruyama S."/>
            <person name="Arias M.C."/>
            <person name="Ball S.G."/>
            <person name="Gile G.H."/>
            <person name="Hirakawa Y."/>
            <person name="Hopkins J.F."/>
            <person name="Rensing S.A."/>
            <person name="Schmutz J."/>
            <person name="Symeonidi A."/>
            <person name="Elias M."/>
            <person name="Eveleigh R.J."/>
            <person name="Herman E.K."/>
            <person name="Klute M.J."/>
            <person name="Nakayama T."/>
            <person name="Obornik M."/>
            <person name="Reyes-Prieto A."/>
            <person name="Armbrust E.V."/>
            <person name="Aves S.J."/>
            <person name="Beiko R.G."/>
            <person name="Coutinho P."/>
            <person name="Dacks J.B."/>
            <person name="Durnford D.G."/>
            <person name="Fast N.M."/>
            <person name="Green B.R."/>
            <person name="Grisdale C."/>
            <person name="Hempe F."/>
            <person name="Henrissat B."/>
            <person name="Hoppner M.P."/>
            <person name="Ishida K.-I."/>
            <person name="Kim E."/>
            <person name="Koreny L."/>
            <person name="Kroth P.G."/>
            <person name="Liu Y."/>
            <person name="Malik S.-B."/>
            <person name="Maier U.G."/>
            <person name="McRose D."/>
            <person name="Mock T."/>
            <person name="Neilson J.A."/>
            <person name="Onodera N.T."/>
            <person name="Poole A.M."/>
            <person name="Pritham E.J."/>
            <person name="Richards T.A."/>
            <person name="Rocap G."/>
            <person name="Roy S.W."/>
            <person name="Sarai C."/>
            <person name="Schaack S."/>
            <person name="Shirato S."/>
            <person name="Slamovits C.H."/>
            <person name="Spencer D.F."/>
            <person name="Suzuki S."/>
            <person name="Worden A.Z."/>
            <person name="Zauner S."/>
            <person name="Barry K."/>
            <person name="Bell C."/>
            <person name="Bharti A.K."/>
            <person name="Crow J.A."/>
            <person name="Grimwood J."/>
            <person name="Kramer R."/>
            <person name="Lindquist E."/>
            <person name="Lucas S."/>
            <person name="Salamov A."/>
            <person name="McFadden G.I."/>
            <person name="Lane C.E."/>
            <person name="Keeling P.J."/>
            <person name="Gray M.W."/>
            <person name="Grigoriev I.V."/>
            <person name="Archibald J.M."/>
        </authorList>
    </citation>
    <scope>NUCLEOTIDE SEQUENCE</scope>
    <source>
        <strain evidence="10">CCMP2712</strain>
    </source>
</reference>
<dbReference type="OMA" id="SIQIDPH"/>
<dbReference type="GO" id="GO:0061630">
    <property type="term" value="F:ubiquitin protein ligase activity"/>
    <property type="evidence" value="ECO:0007669"/>
    <property type="project" value="UniProtKB-EC"/>
</dbReference>
<sequence>MGASRFREEGRILFREGEWEKAAESFTKAIEASCKLPVLLTNRALCNQKLERWELVEKDAREAIEHPEGSTSVKAHYLLGKALLEQKKFGQAMESLLKAMSLSSSPDFKSYRRTRRSRRAGWG</sequence>
<dbReference type="HOGENOM" id="CLU_2019644_0_0_1"/>
<feature type="repeat" description="TPR" evidence="6">
    <location>
        <begin position="73"/>
        <end position="106"/>
    </location>
</feature>
<keyword evidence="10" id="KW-1185">Reference proteome</keyword>
<dbReference type="AlphaFoldDB" id="L1ITK8"/>
<dbReference type="PROSITE" id="PS50005">
    <property type="entry name" value="TPR"/>
    <property type="match status" value="2"/>
</dbReference>
<feature type="compositionally biased region" description="Basic residues" evidence="7">
    <location>
        <begin position="111"/>
        <end position="123"/>
    </location>
</feature>
<dbReference type="GO" id="GO:0045862">
    <property type="term" value="P:positive regulation of proteolysis"/>
    <property type="evidence" value="ECO:0007669"/>
    <property type="project" value="TreeGrafter"/>
</dbReference>
<dbReference type="InterPro" id="IPR019734">
    <property type="entry name" value="TPR_rpt"/>
</dbReference>
<dbReference type="GO" id="GO:0000209">
    <property type="term" value="P:protein polyubiquitination"/>
    <property type="evidence" value="ECO:0007669"/>
    <property type="project" value="TreeGrafter"/>
</dbReference>
<dbReference type="PANTHER" id="PTHR46803:SF2">
    <property type="entry name" value="E3 UBIQUITIN-PROTEIN LIGASE CHIP"/>
    <property type="match status" value="1"/>
</dbReference>
<protein>
    <recommendedName>
        <fullName evidence="2">RING-type E3 ubiquitin transferase</fullName>
        <ecNumber evidence="2">2.3.2.27</ecNumber>
    </recommendedName>
</protein>
<dbReference type="KEGG" id="gtt:GUITHDRAFT_143767"/>
<keyword evidence="3" id="KW-0808">Transferase</keyword>
<evidence type="ECO:0000256" key="6">
    <source>
        <dbReference type="PROSITE-ProRule" id="PRU00339"/>
    </source>
</evidence>
<evidence type="ECO:0000256" key="7">
    <source>
        <dbReference type="SAM" id="MobiDB-lite"/>
    </source>
</evidence>
<dbReference type="PANTHER" id="PTHR46803">
    <property type="entry name" value="E3 UBIQUITIN-PROTEIN LIGASE CHIP"/>
    <property type="match status" value="1"/>
</dbReference>
<keyword evidence="6" id="KW-0802">TPR repeat</keyword>
<dbReference type="STRING" id="905079.L1ITK8"/>
<feature type="repeat" description="TPR" evidence="6">
    <location>
        <begin position="3"/>
        <end position="36"/>
    </location>
</feature>
<accession>L1ITK8</accession>
<dbReference type="EnsemblProtists" id="EKX39170">
    <property type="protein sequence ID" value="EKX39170"/>
    <property type="gene ID" value="GUITHDRAFT_143767"/>
</dbReference>
<dbReference type="GO" id="GO:0051087">
    <property type="term" value="F:protein-folding chaperone binding"/>
    <property type="evidence" value="ECO:0007669"/>
    <property type="project" value="TreeGrafter"/>
</dbReference>